<evidence type="ECO:0000256" key="1">
    <source>
        <dbReference type="SAM" id="MobiDB-lite"/>
    </source>
</evidence>
<evidence type="ECO:0000313" key="3">
    <source>
        <dbReference type="Proteomes" id="UP000614601"/>
    </source>
</evidence>
<feature type="region of interest" description="Disordered" evidence="1">
    <location>
        <begin position="53"/>
        <end position="120"/>
    </location>
</feature>
<feature type="compositionally biased region" description="Basic residues" evidence="1">
    <location>
        <begin position="1"/>
        <end position="10"/>
    </location>
</feature>
<feature type="compositionally biased region" description="Basic and acidic residues" evidence="1">
    <location>
        <begin position="108"/>
        <end position="120"/>
    </location>
</feature>
<protein>
    <submittedName>
        <fullName evidence="2">Uncharacterized protein</fullName>
    </submittedName>
</protein>
<reference evidence="2" key="1">
    <citation type="submission" date="2020-09" db="EMBL/GenBank/DDBJ databases">
        <authorList>
            <person name="Kikuchi T."/>
        </authorList>
    </citation>
    <scope>NUCLEOTIDE SEQUENCE</scope>
    <source>
        <strain evidence="2">SH1</strain>
    </source>
</reference>
<dbReference type="OrthoDB" id="5844550at2759"/>
<dbReference type="EMBL" id="CAJFDH010000006">
    <property type="protein sequence ID" value="CAD5229134.1"/>
    <property type="molecule type" value="Genomic_DNA"/>
</dbReference>
<dbReference type="Proteomes" id="UP000614601">
    <property type="component" value="Unassembled WGS sequence"/>
</dbReference>
<feature type="compositionally biased region" description="Basic and acidic residues" evidence="1">
    <location>
        <begin position="53"/>
        <end position="79"/>
    </location>
</feature>
<dbReference type="AlphaFoldDB" id="A0A811LHT8"/>
<proteinExistence type="predicted"/>
<dbReference type="Proteomes" id="UP000783686">
    <property type="component" value="Unassembled WGS sequence"/>
</dbReference>
<dbReference type="EMBL" id="CAJFCW020000006">
    <property type="protein sequence ID" value="CAG9125866.1"/>
    <property type="molecule type" value="Genomic_DNA"/>
</dbReference>
<name>A0A811LHT8_9BILA</name>
<keyword evidence="3" id="KW-1185">Reference proteome</keyword>
<feature type="region of interest" description="Disordered" evidence="1">
    <location>
        <begin position="1"/>
        <end position="34"/>
    </location>
</feature>
<evidence type="ECO:0000313" key="2">
    <source>
        <dbReference type="EMBL" id="CAD5229134.1"/>
    </source>
</evidence>
<gene>
    <name evidence="2" type="ORF">BOKJ2_LOCUS13193</name>
</gene>
<organism evidence="2 3">
    <name type="scientific">Bursaphelenchus okinawaensis</name>
    <dbReference type="NCBI Taxonomy" id="465554"/>
    <lineage>
        <taxon>Eukaryota</taxon>
        <taxon>Metazoa</taxon>
        <taxon>Ecdysozoa</taxon>
        <taxon>Nematoda</taxon>
        <taxon>Chromadorea</taxon>
        <taxon>Rhabditida</taxon>
        <taxon>Tylenchina</taxon>
        <taxon>Tylenchomorpha</taxon>
        <taxon>Aphelenchoidea</taxon>
        <taxon>Aphelenchoididae</taxon>
        <taxon>Bursaphelenchus</taxon>
    </lineage>
</organism>
<sequence>MPLSTKRSKNVKQTGLKMSKKKAVQFKKSAKPAKKNVDVEMVEDYIQEMEIDIPKTTKPKTDKTTKKRVMRQERKDKMRSFLKKKIQKTKATNPDNMEAAASEASEEVPEKTKPKVNENRLKKADLPIVLNAKDKKRLAAIQKESKSTGMVSARRISKKKAKKIFQAQNRAAREKERLEKGMEL</sequence>
<accession>A0A811LHT8</accession>
<comment type="caution">
    <text evidence="2">The sequence shown here is derived from an EMBL/GenBank/DDBJ whole genome shotgun (WGS) entry which is preliminary data.</text>
</comment>
<feature type="compositionally biased region" description="Basic residues" evidence="1">
    <location>
        <begin position="18"/>
        <end position="34"/>
    </location>
</feature>